<dbReference type="PANTHER" id="PTHR32251">
    <property type="entry name" value="3-OXO-5-ALPHA-STEROID 4-DEHYDROGENASE"/>
    <property type="match status" value="1"/>
</dbReference>
<dbReference type="Proteomes" id="UP000243900">
    <property type="component" value="Unassembled WGS sequence"/>
</dbReference>
<dbReference type="InterPro" id="IPR010721">
    <property type="entry name" value="UstE-like"/>
</dbReference>
<protein>
    <submittedName>
        <fullName evidence="2">Uncharacterized protein</fullName>
    </submittedName>
</protein>
<feature type="transmembrane region" description="Helical" evidence="1">
    <location>
        <begin position="27"/>
        <end position="55"/>
    </location>
</feature>
<reference evidence="3" key="1">
    <citation type="submission" date="2018-02" db="EMBL/GenBank/DDBJ databases">
        <title>Genome sequencing of Solimonas sp. HR-BB.</title>
        <authorList>
            <person name="Lee Y."/>
            <person name="Jeon C.O."/>
        </authorList>
    </citation>
    <scope>NUCLEOTIDE SEQUENCE [LARGE SCALE GENOMIC DNA]</scope>
    <source>
        <strain evidence="3">HR-E</strain>
    </source>
</reference>
<keyword evidence="3" id="KW-1185">Reference proteome</keyword>
<keyword evidence="1" id="KW-1133">Transmembrane helix</keyword>
<accession>A0A2P6AQS5</accession>
<dbReference type="PANTHER" id="PTHR32251:SF15">
    <property type="entry name" value="3-OXO-5-ALPHA-STEROID 4-DEHYDROGENASE (DUF1295)"/>
    <property type="match status" value="1"/>
</dbReference>
<organism evidence="2 3">
    <name type="scientific">Amnimonas aquatica</name>
    <dbReference type="NCBI Taxonomy" id="2094561"/>
    <lineage>
        <taxon>Bacteria</taxon>
        <taxon>Pseudomonadati</taxon>
        <taxon>Pseudomonadota</taxon>
        <taxon>Gammaproteobacteria</taxon>
        <taxon>Moraxellales</taxon>
        <taxon>Moraxellaceae</taxon>
        <taxon>Amnimonas</taxon>
    </lineage>
</organism>
<dbReference type="PROSITE" id="PS50244">
    <property type="entry name" value="S5A_REDUCTASE"/>
    <property type="match status" value="1"/>
</dbReference>
<evidence type="ECO:0000313" key="2">
    <source>
        <dbReference type="EMBL" id="PQA32181.1"/>
    </source>
</evidence>
<name>A0A2P6AQS5_9GAMM</name>
<dbReference type="OrthoDB" id="9779233at2"/>
<keyword evidence="1" id="KW-0812">Transmembrane</keyword>
<dbReference type="Pfam" id="PF06966">
    <property type="entry name" value="DUF1295"/>
    <property type="match status" value="1"/>
</dbReference>
<proteinExistence type="predicted"/>
<dbReference type="GO" id="GO:0016020">
    <property type="term" value="C:membrane"/>
    <property type="evidence" value="ECO:0007669"/>
    <property type="project" value="TreeGrafter"/>
</dbReference>
<dbReference type="EMBL" id="PTQZ01000273">
    <property type="protein sequence ID" value="PQA32181.1"/>
    <property type="molecule type" value="Genomic_DNA"/>
</dbReference>
<evidence type="ECO:0000256" key="1">
    <source>
        <dbReference type="SAM" id="Phobius"/>
    </source>
</evidence>
<gene>
    <name evidence="2" type="ORF">C5O18_08970</name>
</gene>
<comment type="caution">
    <text evidence="2">The sequence shown here is derived from an EMBL/GenBank/DDBJ whole genome shotgun (WGS) entry which is preliminary data.</text>
</comment>
<dbReference type="Gene3D" id="1.20.120.1630">
    <property type="match status" value="1"/>
</dbReference>
<sequence>ENRGQVCRQGLWRYSRHPNYFFETLHWLAYLPLAIGAPWAWLALLPPVIVAWLLLRMSGLPLTEAQAAATRPGYADYIATTSAFVPWPPRRSR</sequence>
<dbReference type="AlphaFoldDB" id="A0A2P6AQS5"/>
<dbReference type="RefSeq" id="WP_146089320.1">
    <property type="nucleotide sequence ID" value="NZ_PTQZ01000273.1"/>
</dbReference>
<feature type="non-terminal residue" evidence="2">
    <location>
        <position position="1"/>
    </location>
</feature>
<evidence type="ECO:0000313" key="3">
    <source>
        <dbReference type="Proteomes" id="UP000243900"/>
    </source>
</evidence>
<keyword evidence="1" id="KW-0472">Membrane</keyword>